<dbReference type="InterPro" id="IPR036322">
    <property type="entry name" value="WD40_repeat_dom_sf"/>
</dbReference>
<proteinExistence type="inferred from homology"/>
<accession>A0A1Y2ELB6</accession>
<feature type="repeat" description="WD" evidence="7">
    <location>
        <begin position="446"/>
        <end position="487"/>
    </location>
</feature>
<keyword evidence="2 6" id="KW-0698">rRNA processing</keyword>
<comment type="similarity">
    <text evidence="6">Belongs to the WD repeat BOP1/ERB1 family.</text>
</comment>
<evidence type="ECO:0000256" key="3">
    <source>
        <dbReference type="ARBA" id="ARBA00022574"/>
    </source>
</evidence>
<dbReference type="Proteomes" id="UP000193920">
    <property type="component" value="Unassembled WGS sequence"/>
</dbReference>
<evidence type="ECO:0000256" key="5">
    <source>
        <dbReference type="ARBA" id="ARBA00023242"/>
    </source>
</evidence>
<gene>
    <name evidence="6" type="primary">ERB1</name>
    <name evidence="10" type="ORF">LY90DRAFT_660969</name>
</gene>
<evidence type="ECO:0000256" key="7">
    <source>
        <dbReference type="PROSITE-ProRule" id="PRU00221"/>
    </source>
</evidence>
<comment type="subunit">
    <text evidence="6">Component of the NOP7 complex, composed of ERB1, NOP7 and YTM1. Within the NOP7 complex ERB1 appears to interact directly with NOP7 and YTM1. The NOP7 complex also associates with the 66S pre-ribosome.</text>
</comment>
<protein>
    <recommendedName>
        <fullName evidence="6">Ribosome biogenesis protein ERB1</fullName>
    </recommendedName>
    <alternativeName>
        <fullName evidence="6">Eukaryotic ribosome biogenesis protein 1</fullName>
    </alternativeName>
</protein>
<dbReference type="GO" id="GO:0070545">
    <property type="term" value="C:PeBoW complex"/>
    <property type="evidence" value="ECO:0007669"/>
    <property type="project" value="EnsemblFungi"/>
</dbReference>
<dbReference type="PROSITE" id="PS50294">
    <property type="entry name" value="WD_REPEATS_REGION"/>
    <property type="match status" value="1"/>
</dbReference>
<dbReference type="PANTHER" id="PTHR17605">
    <property type="entry name" value="RIBOSOME BIOGENESIS PROTEIN BOP1 BLOCK OF PROLIFERATION 1 PROTEIN"/>
    <property type="match status" value="1"/>
</dbReference>
<keyword evidence="5 6" id="KW-0539">Nucleus</keyword>
<dbReference type="HAMAP" id="MF_03027">
    <property type="entry name" value="BOP1"/>
    <property type="match status" value="1"/>
</dbReference>
<dbReference type="InterPro" id="IPR012953">
    <property type="entry name" value="BOP1_N_dom"/>
</dbReference>
<keyword evidence="4" id="KW-0677">Repeat</keyword>
<keyword evidence="1 6" id="KW-0690">Ribosome biogenesis</keyword>
<evidence type="ECO:0000259" key="9">
    <source>
        <dbReference type="SMART" id="SM01035"/>
    </source>
</evidence>
<evidence type="ECO:0000256" key="6">
    <source>
        <dbReference type="HAMAP-Rule" id="MF_03027"/>
    </source>
</evidence>
<comment type="function">
    <text evidence="6">Component of the NOP7 complex, which is required for maturation of the 25S and 5.8S ribosomal RNAs and formation of the 60S ribosome.</text>
</comment>
<dbReference type="Pfam" id="PF00400">
    <property type="entry name" value="WD40"/>
    <property type="match status" value="4"/>
</dbReference>
<dbReference type="GO" id="GO:0043021">
    <property type="term" value="F:ribonucleoprotein complex binding"/>
    <property type="evidence" value="ECO:0007669"/>
    <property type="project" value="UniProtKB-UniRule"/>
</dbReference>
<dbReference type="CDD" id="cd00200">
    <property type="entry name" value="WD40"/>
    <property type="match status" value="1"/>
</dbReference>
<dbReference type="GO" id="GO:0070180">
    <property type="term" value="F:large ribosomal subunit rRNA binding"/>
    <property type="evidence" value="ECO:0007669"/>
    <property type="project" value="EnsemblFungi"/>
</dbReference>
<dbReference type="GO" id="GO:0030687">
    <property type="term" value="C:preribosome, large subunit precursor"/>
    <property type="evidence" value="ECO:0007669"/>
    <property type="project" value="UniProtKB-UniRule"/>
</dbReference>
<dbReference type="GO" id="GO:0000463">
    <property type="term" value="P:maturation of LSU-rRNA from tricistronic rRNA transcript (SSU-rRNA, 5.8S rRNA, LSU-rRNA)"/>
    <property type="evidence" value="ECO:0007669"/>
    <property type="project" value="UniProtKB-UniRule"/>
</dbReference>
<reference evidence="10 11" key="1">
    <citation type="submission" date="2016-08" db="EMBL/GenBank/DDBJ databases">
        <title>A Parts List for Fungal Cellulosomes Revealed by Comparative Genomics.</title>
        <authorList>
            <consortium name="DOE Joint Genome Institute"/>
            <person name="Haitjema C.H."/>
            <person name="Gilmore S.P."/>
            <person name="Henske J.K."/>
            <person name="Solomon K.V."/>
            <person name="De Groot R."/>
            <person name="Kuo A."/>
            <person name="Mondo S.J."/>
            <person name="Salamov A.A."/>
            <person name="Labutti K."/>
            <person name="Zhao Z."/>
            <person name="Chiniquy J."/>
            <person name="Barry K."/>
            <person name="Brewer H.M."/>
            <person name="Purvine S.O."/>
            <person name="Wright A.T."/>
            <person name="Boxma B."/>
            <person name="Van Alen T."/>
            <person name="Hackstein J.H."/>
            <person name="Baker S.E."/>
            <person name="Grigoriev I.V."/>
            <person name="O'Malley M.A."/>
        </authorList>
    </citation>
    <scope>NUCLEOTIDE SEQUENCE [LARGE SCALE GENOMIC DNA]</scope>
    <source>
        <strain evidence="10 11">G1</strain>
    </source>
</reference>
<dbReference type="FunFam" id="2.130.10.10:FF:000061">
    <property type="entry name" value="Ribosome biogenesis protein BOP1 homolog"/>
    <property type="match status" value="1"/>
</dbReference>
<feature type="compositionally biased region" description="Acidic residues" evidence="8">
    <location>
        <begin position="71"/>
        <end position="123"/>
    </location>
</feature>
<evidence type="ECO:0000256" key="2">
    <source>
        <dbReference type="ARBA" id="ARBA00022552"/>
    </source>
</evidence>
<evidence type="ECO:0000313" key="10">
    <source>
        <dbReference type="EMBL" id="ORY72343.1"/>
    </source>
</evidence>
<evidence type="ECO:0000313" key="11">
    <source>
        <dbReference type="Proteomes" id="UP000193920"/>
    </source>
</evidence>
<dbReference type="PROSITE" id="PS00678">
    <property type="entry name" value="WD_REPEATS_1"/>
    <property type="match status" value="1"/>
</dbReference>
<feature type="region of interest" description="Disordered" evidence="8">
    <location>
        <begin position="1"/>
        <end position="157"/>
    </location>
</feature>
<dbReference type="SMART" id="SM01035">
    <property type="entry name" value="BOP1NT"/>
    <property type="match status" value="1"/>
</dbReference>
<feature type="compositionally biased region" description="Low complexity" evidence="8">
    <location>
        <begin position="124"/>
        <end position="135"/>
    </location>
</feature>
<dbReference type="GO" id="GO:0000466">
    <property type="term" value="P:maturation of 5.8S rRNA from tricistronic rRNA transcript (SSU-rRNA, 5.8S rRNA, LSU-rRNA)"/>
    <property type="evidence" value="ECO:0007669"/>
    <property type="project" value="UniProtKB-UniRule"/>
</dbReference>
<feature type="domain" description="BOP1 N-terminal" evidence="9">
    <location>
        <begin position="186"/>
        <end position="439"/>
    </location>
</feature>
<dbReference type="AlphaFoldDB" id="A0A1Y2ELB6"/>
<feature type="compositionally biased region" description="Basic and acidic residues" evidence="8">
    <location>
        <begin position="1"/>
        <end position="21"/>
    </location>
</feature>
<dbReference type="InterPro" id="IPR015943">
    <property type="entry name" value="WD40/YVTN_repeat-like_dom_sf"/>
</dbReference>
<organism evidence="10 11">
    <name type="scientific">Neocallimastix californiae</name>
    <dbReference type="NCBI Taxonomy" id="1754190"/>
    <lineage>
        <taxon>Eukaryota</taxon>
        <taxon>Fungi</taxon>
        <taxon>Fungi incertae sedis</taxon>
        <taxon>Chytridiomycota</taxon>
        <taxon>Chytridiomycota incertae sedis</taxon>
        <taxon>Neocallimastigomycetes</taxon>
        <taxon>Neocallimastigales</taxon>
        <taxon>Neocallimastigaceae</taxon>
        <taxon>Neocallimastix</taxon>
    </lineage>
</organism>
<dbReference type="PROSITE" id="PS50082">
    <property type="entry name" value="WD_REPEATS_2"/>
    <property type="match status" value="1"/>
</dbReference>
<evidence type="ECO:0000256" key="8">
    <source>
        <dbReference type="SAM" id="MobiDB-lite"/>
    </source>
</evidence>
<dbReference type="SUPFAM" id="SSF50978">
    <property type="entry name" value="WD40 repeat-like"/>
    <property type="match status" value="1"/>
</dbReference>
<dbReference type="InterPro" id="IPR001680">
    <property type="entry name" value="WD40_rpt"/>
</dbReference>
<comment type="subcellular location">
    <subcellularLocation>
        <location evidence="6">Nucleus</location>
        <location evidence="6">Nucleolus</location>
    </subcellularLocation>
    <subcellularLocation>
        <location evidence="6">Nucleus</location>
        <location evidence="6">Nucleoplasm</location>
    </subcellularLocation>
</comment>
<dbReference type="InterPro" id="IPR028598">
    <property type="entry name" value="BOP1/Erb1"/>
</dbReference>
<name>A0A1Y2ELB6_9FUNG</name>
<dbReference type="EMBL" id="MCOG01000040">
    <property type="protein sequence ID" value="ORY72343.1"/>
    <property type="molecule type" value="Genomic_DNA"/>
</dbReference>
<dbReference type="Gene3D" id="2.130.10.10">
    <property type="entry name" value="YVTN repeat-like/Quinoprotein amine dehydrogenase"/>
    <property type="match status" value="1"/>
</dbReference>
<dbReference type="GO" id="GO:0005654">
    <property type="term" value="C:nucleoplasm"/>
    <property type="evidence" value="ECO:0007669"/>
    <property type="project" value="UniProtKB-SubCell"/>
</dbReference>
<keyword evidence="3 7" id="KW-0853">WD repeat</keyword>
<evidence type="ECO:0000256" key="1">
    <source>
        <dbReference type="ARBA" id="ARBA00022517"/>
    </source>
</evidence>
<dbReference type="Pfam" id="PF08145">
    <property type="entry name" value="BOP1NT"/>
    <property type="match status" value="1"/>
</dbReference>
<evidence type="ECO:0000256" key="4">
    <source>
        <dbReference type="ARBA" id="ARBA00022737"/>
    </source>
</evidence>
<keyword evidence="11" id="KW-1185">Reference proteome</keyword>
<sequence length="781" mass="90886">MKRKINEISKKTKEEKEKKEYDSEEEDKALENINIEESDSEDEVDNNEDNESDNENEYEIVQIKKDKKQNEDEEEEDEDEDEDEDENEDKEREEEEEDIEGLSDEESEEELDENYVSSDEETDNTLNNNSNSEETFTTEDGRVFTNPTIPGVLPREVFPEINPVYDSDTSDEETENTIGNVPIEWYDDFPHIGYDINGKKIMRPAKGDELDKFLAKMEDPDDWKTVEDEKTGKKIVLSKEELDMIRKIQGGDFADGYDPYEPYVDWYTSKVMETPLSAAPEPKSRFIPSKWEGKRIMKIVRAIRKGWIVPGKKKEEKPRFYALWDNNEEAEERPNHIPAPKLPLPENDMSYNPPAEYLPTEEEIEEWKKLDPEDRPKNYLPKKYSSLRAVPAYDKFIQERFERCLDLYLCPRVKKNKFQIDPESLIPKLPDPKDLQPFPTSLAITFKGHTGRVRSISVDPTGQWLASGSEDKTLRLWEVVTGRCLRIWKMEEPITNVSWNPNKMFSIIAVVAGDIVKLINPLIASNEVQHNTEEFLKPHTEIEKSKHVEWVNPSSSETKNGIRQIIKFEKNVTYISWHRRGDYFATVSPDAANSAVLVHQITKRQTQNPFKKSKGLVQRVQFHPNKPFLFVATQNYVRIYNLVKQELIKKLQTGVKWISSMDIHPGGDNVIIGSYDKRLCWFDLDLSVKPYKTLRYHKYAIRNVCYHKKYPLFASCSDDGNINIFHGMVYNDMLQNPLIVPVKIIKAHEITENLGVLNCEFHPIQPWIFTCGADTNIKLFS</sequence>
<dbReference type="SMART" id="SM00320">
    <property type="entry name" value="WD40"/>
    <property type="match status" value="7"/>
</dbReference>
<dbReference type="InterPro" id="IPR019775">
    <property type="entry name" value="WD40_repeat_CS"/>
</dbReference>
<dbReference type="PANTHER" id="PTHR17605:SF0">
    <property type="entry name" value="RIBOSOME BIOGENESIS PROTEIN BOP1"/>
    <property type="match status" value="1"/>
</dbReference>
<dbReference type="OrthoDB" id="5571054at2759"/>
<dbReference type="STRING" id="1754190.A0A1Y2ELB6"/>
<comment type="caution">
    <text evidence="10">The sequence shown here is derived from an EMBL/GenBank/DDBJ whole genome shotgun (WGS) entry which is preliminary data.</text>
</comment>
<feature type="compositionally biased region" description="Acidic residues" evidence="8">
    <location>
        <begin position="22"/>
        <end position="58"/>
    </location>
</feature>